<dbReference type="AlphaFoldDB" id="X0GRR5"/>
<evidence type="ECO:0000313" key="1">
    <source>
        <dbReference type="EMBL" id="EXL66038.1"/>
    </source>
</evidence>
<reference evidence="1" key="2">
    <citation type="submission" date="2014-03" db="EMBL/GenBank/DDBJ databases">
        <title>The Genome Annotation of Fusarium oxysporum PHW808.</title>
        <authorList>
            <consortium name="The Broad Institute Genomics Platform"/>
            <person name="Ma L.-J."/>
            <person name="Corby-Kistler H."/>
            <person name="Broz K."/>
            <person name="Gale L.R."/>
            <person name="Jonkers W."/>
            <person name="O'Donnell K."/>
            <person name="Ploetz R."/>
            <person name="Steinberg C."/>
            <person name="Schwartz D.C."/>
            <person name="VanEtten H."/>
            <person name="Zhou S."/>
            <person name="Young S.K."/>
            <person name="Zeng Q."/>
            <person name="Gargeya S."/>
            <person name="Fitzgerald M."/>
            <person name="Abouelleil A."/>
            <person name="Alvarado L."/>
            <person name="Chapman S.B."/>
            <person name="Gainer-Dewar J."/>
            <person name="Goldberg J."/>
            <person name="Griggs A."/>
            <person name="Gujja S."/>
            <person name="Hansen M."/>
            <person name="Howarth C."/>
            <person name="Imamovic A."/>
            <person name="Ireland A."/>
            <person name="Larimer J."/>
            <person name="McCowan C."/>
            <person name="Murphy C."/>
            <person name="Pearson M."/>
            <person name="Poon T.W."/>
            <person name="Priest M."/>
            <person name="Roberts A."/>
            <person name="Saif S."/>
            <person name="Shea T."/>
            <person name="Sykes S."/>
            <person name="Wortman J."/>
            <person name="Nusbaum C."/>
            <person name="Birren B."/>
        </authorList>
    </citation>
    <scope>NUCLEOTIDE SEQUENCE</scope>
    <source>
        <strain evidence="1">54008</strain>
    </source>
</reference>
<sequence>MAIALSRIRWRRCKLRADEKETTVDWELDPDKITEARKNIPLNMQPRFDVYPDVGEGKIQFEEP</sequence>
<proteinExistence type="predicted"/>
<gene>
    <name evidence="1" type="ORF">FOPG_17765</name>
</gene>
<dbReference type="HOGENOM" id="CLU_2867718_0_0_1"/>
<dbReference type="OrthoDB" id="10250282at2759"/>
<dbReference type="EMBL" id="KK033511">
    <property type="protein sequence ID" value="EXL66038.1"/>
    <property type="molecule type" value="Genomic_DNA"/>
</dbReference>
<name>X0GRR5_FUSOX</name>
<dbReference type="Proteomes" id="UP000030676">
    <property type="component" value="Unassembled WGS sequence"/>
</dbReference>
<reference evidence="1" key="1">
    <citation type="submission" date="2011-11" db="EMBL/GenBank/DDBJ databases">
        <title>The Genome Sequence of Fusarium oxysporum PHW808.</title>
        <authorList>
            <consortium name="The Broad Institute Genome Sequencing Platform"/>
            <person name="Ma L.-J."/>
            <person name="Gale L.R."/>
            <person name="Schwartz D.C."/>
            <person name="Zhou S."/>
            <person name="Corby-Kistler H."/>
            <person name="Young S.K."/>
            <person name="Zeng Q."/>
            <person name="Gargeya S."/>
            <person name="Fitzgerald M."/>
            <person name="Haas B."/>
            <person name="Abouelleil A."/>
            <person name="Alvarado L."/>
            <person name="Arachchi H.M."/>
            <person name="Berlin A."/>
            <person name="Brown A."/>
            <person name="Chapman S.B."/>
            <person name="Chen Z."/>
            <person name="Dunbar C."/>
            <person name="Freedman E."/>
            <person name="Gearin G."/>
            <person name="Goldberg J."/>
            <person name="Griggs A."/>
            <person name="Gujja S."/>
            <person name="Heiman D."/>
            <person name="Howarth C."/>
            <person name="Larson L."/>
            <person name="Lui A."/>
            <person name="MacDonald P.J.P."/>
            <person name="Montmayeur A."/>
            <person name="Murphy C."/>
            <person name="Neiman D."/>
            <person name="Pearson M."/>
            <person name="Priest M."/>
            <person name="Roberts A."/>
            <person name="Saif S."/>
            <person name="Shea T."/>
            <person name="Shenoy N."/>
            <person name="Sisk P."/>
            <person name="Stolte C."/>
            <person name="Sykes S."/>
            <person name="Wortman J."/>
            <person name="Nusbaum C."/>
            <person name="Birren B."/>
        </authorList>
    </citation>
    <scope>NUCLEOTIDE SEQUENCE [LARGE SCALE GENOMIC DNA]</scope>
    <source>
        <strain evidence="1">54008</strain>
    </source>
</reference>
<accession>X0GRR5</accession>
<protein>
    <submittedName>
        <fullName evidence="1">Uncharacterized protein</fullName>
    </submittedName>
</protein>
<organism evidence="1">
    <name type="scientific">Fusarium oxysporum f. sp. conglutinans race 2 54008</name>
    <dbReference type="NCBI Taxonomy" id="1089457"/>
    <lineage>
        <taxon>Eukaryota</taxon>
        <taxon>Fungi</taxon>
        <taxon>Dikarya</taxon>
        <taxon>Ascomycota</taxon>
        <taxon>Pezizomycotina</taxon>
        <taxon>Sordariomycetes</taxon>
        <taxon>Hypocreomycetidae</taxon>
        <taxon>Hypocreales</taxon>
        <taxon>Nectriaceae</taxon>
        <taxon>Fusarium</taxon>
        <taxon>Fusarium oxysporum species complex</taxon>
    </lineage>
</organism>